<comment type="caution">
    <text evidence="3">The sequence shown here is derived from an EMBL/GenBank/DDBJ whole genome shotgun (WGS) entry which is preliminary data.</text>
</comment>
<evidence type="ECO:0000256" key="2">
    <source>
        <dbReference type="SAM" id="Phobius"/>
    </source>
</evidence>
<dbReference type="EMBL" id="CAJNJA010052720">
    <property type="protein sequence ID" value="CAE7847764.1"/>
    <property type="molecule type" value="Genomic_DNA"/>
</dbReference>
<feature type="compositionally biased region" description="Basic and acidic residues" evidence="1">
    <location>
        <begin position="14"/>
        <end position="24"/>
    </location>
</feature>
<protein>
    <submittedName>
        <fullName evidence="3">Uncharacterized protein</fullName>
    </submittedName>
</protein>
<keyword evidence="2" id="KW-1133">Transmembrane helix</keyword>
<organism evidence="3 4">
    <name type="scientific">Symbiodinium necroappetens</name>
    <dbReference type="NCBI Taxonomy" id="1628268"/>
    <lineage>
        <taxon>Eukaryota</taxon>
        <taxon>Sar</taxon>
        <taxon>Alveolata</taxon>
        <taxon>Dinophyceae</taxon>
        <taxon>Suessiales</taxon>
        <taxon>Symbiodiniaceae</taxon>
        <taxon>Symbiodinium</taxon>
    </lineage>
</organism>
<feature type="region of interest" description="Disordered" evidence="1">
    <location>
        <begin position="1"/>
        <end position="36"/>
    </location>
</feature>
<evidence type="ECO:0000256" key="1">
    <source>
        <dbReference type="SAM" id="MobiDB-lite"/>
    </source>
</evidence>
<reference evidence="3" key="1">
    <citation type="submission" date="2021-02" db="EMBL/GenBank/DDBJ databases">
        <authorList>
            <person name="Dougan E. K."/>
            <person name="Rhodes N."/>
            <person name="Thang M."/>
            <person name="Chan C."/>
        </authorList>
    </citation>
    <scope>NUCLEOTIDE SEQUENCE</scope>
</reference>
<dbReference type="Proteomes" id="UP000601435">
    <property type="component" value="Unassembled WGS sequence"/>
</dbReference>
<name>A0A813A039_9DINO</name>
<proteinExistence type="predicted"/>
<sequence length="132" mass="14829">MNRASSRNTVADIIGKRLSEKPVKEEEEEQEDADESSKLYHMGLAAKEAATIHRGRFSWLFAALMCFFIVGAFVSLVLMLLSLRNDTFRMISEEVSYINAPNPPWEMPPWGSFTASLERALSLSGLGGVRFR</sequence>
<feature type="transmembrane region" description="Helical" evidence="2">
    <location>
        <begin position="57"/>
        <end position="81"/>
    </location>
</feature>
<gene>
    <name evidence="3" type="ORF">SNEC2469_LOCUS26160</name>
</gene>
<keyword evidence="2" id="KW-0472">Membrane</keyword>
<dbReference type="OrthoDB" id="436724at2759"/>
<evidence type="ECO:0000313" key="4">
    <source>
        <dbReference type="Proteomes" id="UP000601435"/>
    </source>
</evidence>
<keyword evidence="2" id="KW-0812">Transmembrane</keyword>
<evidence type="ECO:0000313" key="3">
    <source>
        <dbReference type="EMBL" id="CAE7847764.1"/>
    </source>
</evidence>
<dbReference type="AlphaFoldDB" id="A0A813A039"/>
<keyword evidence="4" id="KW-1185">Reference proteome</keyword>
<feature type="compositionally biased region" description="Acidic residues" evidence="1">
    <location>
        <begin position="25"/>
        <end position="34"/>
    </location>
</feature>
<accession>A0A813A039</accession>